<name>A0ABU6W8X5_9FABA</name>
<feature type="region of interest" description="Disordered" evidence="3">
    <location>
        <begin position="590"/>
        <end position="615"/>
    </location>
</feature>
<evidence type="ECO:0000313" key="6">
    <source>
        <dbReference type="Proteomes" id="UP001341840"/>
    </source>
</evidence>
<evidence type="ECO:0000256" key="1">
    <source>
        <dbReference type="ARBA" id="ARBA00004123"/>
    </source>
</evidence>
<dbReference type="Pfam" id="PF25246">
    <property type="entry name" value="Nodulin_N"/>
    <property type="match status" value="1"/>
</dbReference>
<dbReference type="Pfam" id="PF24679">
    <property type="entry name" value="Nodulin_C"/>
    <property type="match status" value="1"/>
</dbReference>
<feature type="DNA-binding region" description="Homeobox" evidence="2">
    <location>
        <begin position="693"/>
        <end position="759"/>
    </location>
</feature>
<dbReference type="PANTHER" id="PTHR35743:SF1">
    <property type="entry name" value="NODULIN HOMEOBOX"/>
    <property type="match status" value="1"/>
</dbReference>
<proteinExistence type="predicted"/>
<protein>
    <recommendedName>
        <fullName evidence="4">Homeobox domain-containing protein</fullName>
    </recommendedName>
</protein>
<reference evidence="5 6" key="1">
    <citation type="journal article" date="2023" name="Plants (Basel)">
        <title>Bridging the Gap: Combining Genomics and Transcriptomics Approaches to Understand Stylosanthes scabra, an Orphan Legume from the Brazilian Caatinga.</title>
        <authorList>
            <person name="Ferreira-Neto J.R.C."/>
            <person name="da Silva M.D."/>
            <person name="Binneck E."/>
            <person name="de Melo N.F."/>
            <person name="da Silva R.H."/>
            <person name="de Melo A.L.T.M."/>
            <person name="Pandolfi V."/>
            <person name="Bustamante F.O."/>
            <person name="Brasileiro-Vidal A.C."/>
            <person name="Benko-Iseppon A.M."/>
        </authorList>
    </citation>
    <scope>NUCLEOTIDE SEQUENCE [LARGE SCALE GENOMIC DNA]</scope>
    <source>
        <tissue evidence="5">Leaves</tissue>
    </source>
</reference>
<keyword evidence="2" id="KW-0238">DNA-binding</keyword>
<organism evidence="5 6">
    <name type="scientific">Stylosanthes scabra</name>
    <dbReference type="NCBI Taxonomy" id="79078"/>
    <lineage>
        <taxon>Eukaryota</taxon>
        <taxon>Viridiplantae</taxon>
        <taxon>Streptophyta</taxon>
        <taxon>Embryophyta</taxon>
        <taxon>Tracheophyta</taxon>
        <taxon>Spermatophyta</taxon>
        <taxon>Magnoliopsida</taxon>
        <taxon>eudicotyledons</taxon>
        <taxon>Gunneridae</taxon>
        <taxon>Pentapetalae</taxon>
        <taxon>rosids</taxon>
        <taxon>fabids</taxon>
        <taxon>Fabales</taxon>
        <taxon>Fabaceae</taxon>
        <taxon>Papilionoideae</taxon>
        <taxon>50 kb inversion clade</taxon>
        <taxon>dalbergioids sensu lato</taxon>
        <taxon>Dalbergieae</taxon>
        <taxon>Pterocarpus clade</taxon>
        <taxon>Stylosanthes</taxon>
    </lineage>
</organism>
<evidence type="ECO:0000313" key="5">
    <source>
        <dbReference type="EMBL" id="MED6181851.1"/>
    </source>
</evidence>
<dbReference type="InterPro" id="IPR001356">
    <property type="entry name" value="HD"/>
</dbReference>
<keyword evidence="2" id="KW-0539">Nucleus</keyword>
<comment type="caution">
    <text evidence="5">The sequence shown here is derived from an EMBL/GenBank/DDBJ whole genome shotgun (WGS) entry which is preliminary data.</text>
</comment>
<evidence type="ECO:0000256" key="2">
    <source>
        <dbReference type="PROSITE-ProRule" id="PRU00108"/>
    </source>
</evidence>
<dbReference type="PROSITE" id="PS50071">
    <property type="entry name" value="HOMEOBOX_2"/>
    <property type="match status" value="1"/>
</dbReference>
<dbReference type="Pfam" id="PF24426">
    <property type="entry name" value="HTH_NDX"/>
    <property type="match status" value="1"/>
</dbReference>
<dbReference type="CDD" id="cd00086">
    <property type="entry name" value="homeodomain"/>
    <property type="match status" value="1"/>
</dbReference>
<feature type="domain" description="Homeobox" evidence="4">
    <location>
        <begin position="691"/>
        <end position="758"/>
    </location>
</feature>
<dbReference type="Proteomes" id="UP001341840">
    <property type="component" value="Unassembled WGS sequence"/>
</dbReference>
<sequence length="915" mass="102529">MAAVKELQGLKALVLNKLLRDSENFTIQYCTKNGSLLKIDIEKLAGSLPLHLIKILISFKRNEAMFKYLLSAIRLMHSLCDLASRNSKLEQIFLDDENLFEPLLDFVFYMIIVLGGCKQEDHVFRHRHLVHSTLVPCTLYLLTVFISTKWEDIVHVLLAHPKIDMFMDAAFGSVRMVVRCLEITLLTYYNDFSMESNLTAEQVVYYLCQQCEASLQFLESLCQQKLFKEHLLMNKELCVEGSVLFLALSILRLQIQLSLPTRIKAALSRLKSKILSILLGLCEAESISYLDEIASSPQSLDLAKSVASEVLDLLKVAFGRDPAQHTADRCHPMGFVQLNAMRLVDILSDETNFRSYVMLFFTKVLTAIISLSHGDFLSCWCSSNLPETEEDCNIEYDAFAAVGWVLDYISPDVTNATNLEFIQIPNNMPRASYAHHKTSLLIKLFANLHCFVPNISEEKEKNHFVLKVLECLQMDLSDVLPEFSFDSDASKAAIASKNLRSLLNHAESLIPNYLNTEDLRLLRDFTSELQSQFSSTGFEGNHVQDSKFELSLPQDKFTKLNINEHYQVAQNAGGCPPLLTGKQPVSLNKGGNSKEGMSKNAAFPDIDQPNTRAEDINMQDQEDNDISASGAREMIVDALDTDTSSSDTSSSKGKNVFEHMYDGELSKLNEDFEKVAVEENTEDEMLATVQRRRKRKRNLMNDKQVSLIESALLDEPDLHRNAASLQSWAEKLSFNGSEVTPTQLKNWLNNRKARLARAAKDVRAAPATNVYNPVLGKLVLESSYGSPAEALDTRDHSLAKIAYGDNSGPSVTGFASTGSLQFDPCNAGQAVLIVDGVGDEVGKGKVFQMYGKWHGKSLQESSTCVVDVSELKIDKRLRLPYPSVATGNTFLEAEMKLGVMRVQWDLKRVFCIFSE</sequence>
<keyword evidence="2" id="KW-0371">Homeobox</keyword>
<comment type="subcellular location">
    <subcellularLocation>
        <location evidence="1 2">Nucleus</location>
    </subcellularLocation>
</comment>
<dbReference type="InterPro" id="IPR057287">
    <property type="entry name" value="Ndx_N"/>
</dbReference>
<dbReference type="InterPro" id="IPR056559">
    <property type="entry name" value="NDX_C"/>
</dbReference>
<gene>
    <name evidence="5" type="ORF">PIB30_023060</name>
</gene>
<evidence type="ECO:0000259" key="4">
    <source>
        <dbReference type="PROSITE" id="PS50071"/>
    </source>
</evidence>
<dbReference type="EMBL" id="JASCZI010181322">
    <property type="protein sequence ID" value="MED6181851.1"/>
    <property type="molecule type" value="Genomic_DNA"/>
</dbReference>
<accession>A0ABU6W8X5</accession>
<dbReference type="InterPro" id="IPR056560">
    <property type="entry name" value="HTH_NDX"/>
</dbReference>
<dbReference type="InterPro" id="IPR039325">
    <property type="entry name" value="NDX"/>
</dbReference>
<dbReference type="PANTHER" id="PTHR35743">
    <property type="entry name" value="NODULIN HOMEOBOX"/>
    <property type="match status" value="1"/>
</dbReference>
<dbReference type="SMART" id="SM00389">
    <property type="entry name" value="HOX"/>
    <property type="match status" value="1"/>
</dbReference>
<evidence type="ECO:0000256" key="3">
    <source>
        <dbReference type="SAM" id="MobiDB-lite"/>
    </source>
</evidence>
<keyword evidence="6" id="KW-1185">Reference proteome</keyword>